<evidence type="ECO:0000313" key="2">
    <source>
        <dbReference type="EMBL" id="SDZ13006.1"/>
    </source>
</evidence>
<dbReference type="OrthoDB" id="2418411at2"/>
<keyword evidence="3" id="KW-1185">Reference proteome</keyword>
<reference evidence="3" key="1">
    <citation type="submission" date="2016-10" db="EMBL/GenBank/DDBJ databases">
        <authorList>
            <person name="Varghese N."/>
            <person name="Submissions S."/>
        </authorList>
    </citation>
    <scope>NUCLEOTIDE SEQUENCE [LARGE SCALE GENOMIC DNA]</scope>
    <source>
        <strain evidence="3">SP</strain>
    </source>
</reference>
<gene>
    <name evidence="2" type="ORF">SAMN05421736_106190</name>
</gene>
<keyword evidence="1" id="KW-0812">Transmembrane</keyword>
<dbReference type="STRING" id="1503961.SAMN05421736_106190"/>
<evidence type="ECO:0000313" key="3">
    <source>
        <dbReference type="Proteomes" id="UP000198935"/>
    </source>
</evidence>
<evidence type="ECO:0000256" key="1">
    <source>
        <dbReference type="SAM" id="Phobius"/>
    </source>
</evidence>
<name>A0A1H3QHW8_9BACI</name>
<dbReference type="Proteomes" id="UP000198935">
    <property type="component" value="Unassembled WGS sequence"/>
</dbReference>
<dbReference type="EMBL" id="FNPI01000006">
    <property type="protein sequence ID" value="SDZ13006.1"/>
    <property type="molecule type" value="Genomic_DNA"/>
</dbReference>
<feature type="transmembrane region" description="Helical" evidence="1">
    <location>
        <begin position="26"/>
        <end position="47"/>
    </location>
</feature>
<dbReference type="AlphaFoldDB" id="A0A1H3QHW8"/>
<dbReference type="Pfam" id="PF08113">
    <property type="entry name" value="CoxIIa"/>
    <property type="match status" value="1"/>
</dbReference>
<accession>A0A1H3QHW8</accession>
<proteinExistence type="predicted"/>
<keyword evidence="1" id="KW-0472">Membrane</keyword>
<dbReference type="InterPro" id="IPR012538">
    <property type="entry name" value="Cyt_c_oxidase_su2a"/>
</dbReference>
<protein>
    <submittedName>
        <fullName evidence="2">Cytochrome c oxidase subunit IIa family protein</fullName>
    </submittedName>
</protein>
<organism evidence="2 3">
    <name type="scientific">Evansella caseinilytica</name>
    <dbReference type="NCBI Taxonomy" id="1503961"/>
    <lineage>
        <taxon>Bacteria</taxon>
        <taxon>Bacillati</taxon>
        <taxon>Bacillota</taxon>
        <taxon>Bacilli</taxon>
        <taxon>Bacillales</taxon>
        <taxon>Bacillaceae</taxon>
        <taxon>Evansella</taxon>
    </lineage>
</organism>
<sequence length="51" mass="5850">MSKADLENKHKSATAAEKEVSLKGTLVFVMFLGSFIFVTWFAIYFLYLSRI</sequence>
<keyword evidence="1" id="KW-1133">Transmembrane helix</keyword>